<gene>
    <name evidence="1" type="ORF">GCK72_003427</name>
</gene>
<proteinExistence type="predicted"/>
<accession>A0A6A5HTQ0</accession>
<protein>
    <submittedName>
        <fullName evidence="1">Uncharacterized protein</fullName>
    </submittedName>
</protein>
<dbReference type="KEGG" id="crq:GCK72_003427"/>
<dbReference type="RefSeq" id="XP_053592695.1">
    <property type="nucleotide sequence ID" value="XM_053724050.1"/>
</dbReference>
<dbReference type="CTD" id="78773623"/>
<dbReference type="Proteomes" id="UP000483820">
    <property type="component" value="Chromosome I"/>
</dbReference>
<organism evidence="1 2">
    <name type="scientific">Caenorhabditis remanei</name>
    <name type="common">Caenorhabditis vulgaris</name>
    <dbReference type="NCBI Taxonomy" id="31234"/>
    <lineage>
        <taxon>Eukaryota</taxon>
        <taxon>Metazoa</taxon>
        <taxon>Ecdysozoa</taxon>
        <taxon>Nematoda</taxon>
        <taxon>Chromadorea</taxon>
        <taxon>Rhabditida</taxon>
        <taxon>Rhabditina</taxon>
        <taxon>Rhabditomorpha</taxon>
        <taxon>Rhabditoidea</taxon>
        <taxon>Rhabditidae</taxon>
        <taxon>Peloderinae</taxon>
        <taxon>Caenorhabditis</taxon>
    </lineage>
</organism>
<name>A0A6A5HTQ0_CAERE</name>
<evidence type="ECO:0000313" key="1">
    <source>
        <dbReference type="EMBL" id="KAF1771600.1"/>
    </source>
</evidence>
<dbReference type="EMBL" id="WUAV01000001">
    <property type="protein sequence ID" value="KAF1771600.1"/>
    <property type="molecule type" value="Genomic_DNA"/>
</dbReference>
<dbReference type="AlphaFoldDB" id="A0A6A5HTQ0"/>
<dbReference type="GeneID" id="78773623"/>
<evidence type="ECO:0000313" key="2">
    <source>
        <dbReference type="Proteomes" id="UP000483820"/>
    </source>
</evidence>
<comment type="caution">
    <text evidence="1">The sequence shown here is derived from an EMBL/GenBank/DDBJ whole genome shotgun (WGS) entry which is preliminary data.</text>
</comment>
<sequence>MVPRGPDEDDNYSIGAEFRGEEKVFGGLCLDSRQGIDHLKIETTNYNCELASVKFTPQKVGVVSTLNLIQGACPGQSISANRRPDDDVIVENPKSSVFLLTSDDVVAPDDVAWASNADVDPISAILRVNVVFPESTWPRIPILRAEPEVEGADVIW</sequence>
<reference evidence="1 2" key="1">
    <citation type="submission" date="2019-12" db="EMBL/GenBank/DDBJ databases">
        <title>Chromosome-level assembly of the Caenorhabditis remanei genome.</title>
        <authorList>
            <person name="Teterina A.A."/>
            <person name="Willis J.H."/>
            <person name="Phillips P.C."/>
        </authorList>
    </citation>
    <scope>NUCLEOTIDE SEQUENCE [LARGE SCALE GENOMIC DNA]</scope>
    <source>
        <strain evidence="1 2">PX506</strain>
        <tissue evidence="1">Whole organism</tissue>
    </source>
</reference>